<proteinExistence type="predicted"/>
<dbReference type="PANTHER" id="PTHR16193:SF0">
    <property type="entry name" value="TETRATRICOPEPTIDE REPEAT PROTEIN 27"/>
    <property type="match status" value="1"/>
</dbReference>
<dbReference type="AlphaFoldDB" id="A0A3M7P3R6"/>
<protein>
    <submittedName>
        <fullName evidence="3">Tetratricopeptide repeat 27</fullName>
    </submittedName>
</protein>
<sequence>MLSLLCEIDFKENDDFRQTKSYPNLMQNNYLNILKKIQIFNEFVTFSKQIFSQSSDNDQLMGELKSFVGSKIDSLGLNEAISMGISCLQSFAYINWLGPVPIQFSTLTSEIKKLDLENPSESLTVLNLINHFDLNSEEFEKYQETCRALLNLDGETLFQTVKCSHLLLLSKLIFLDHYEKITDKSKLSCWWSLRLIFLYQQLFEEKSSTLKEMFEKILLKMNEFFDLQSDICLLKTHSEKIFKVATIVFNLEAGHLYYQSYNWTMGQECFKKAIQLAYLDIELVGVFVKNDENLDFRNLNYLNKDLNLSELPKDFALNDDTVLNKIKISNPEQEKELEESRGIISQLEQVVLFCSMFDFY</sequence>
<evidence type="ECO:0000313" key="4">
    <source>
        <dbReference type="Proteomes" id="UP000276133"/>
    </source>
</evidence>
<comment type="caution">
    <text evidence="3">The sequence shown here is derived from an EMBL/GenBank/DDBJ whole genome shotgun (WGS) entry which is preliminary data.</text>
</comment>
<dbReference type="InterPro" id="IPR044244">
    <property type="entry name" value="TTC27/Emw1"/>
</dbReference>
<evidence type="ECO:0000256" key="1">
    <source>
        <dbReference type="ARBA" id="ARBA00022737"/>
    </source>
</evidence>
<gene>
    <name evidence="3" type="ORF">BpHYR1_017989</name>
</gene>
<accession>A0A3M7P3R6</accession>
<feature type="non-terminal residue" evidence="3">
    <location>
        <position position="360"/>
    </location>
</feature>
<keyword evidence="2" id="KW-0802">TPR repeat</keyword>
<evidence type="ECO:0000256" key="2">
    <source>
        <dbReference type="ARBA" id="ARBA00022803"/>
    </source>
</evidence>
<organism evidence="3 4">
    <name type="scientific">Brachionus plicatilis</name>
    <name type="common">Marine rotifer</name>
    <name type="synonym">Brachionus muelleri</name>
    <dbReference type="NCBI Taxonomy" id="10195"/>
    <lineage>
        <taxon>Eukaryota</taxon>
        <taxon>Metazoa</taxon>
        <taxon>Spiralia</taxon>
        <taxon>Gnathifera</taxon>
        <taxon>Rotifera</taxon>
        <taxon>Eurotatoria</taxon>
        <taxon>Monogononta</taxon>
        <taxon>Pseudotrocha</taxon>
        <taxon>Ploima</taxon>
        <taxon>Brachionidae</taxon>
        <taxon>Brachionus</taxon>
    </lineage>
</organism>
<reference evidence="3 4" key="1">
    <citation type="journal article" date="2018" name="Sci. Rep.">
        <title>Genomic signatures of local adaptation to the degree of environmental predictability in rotifers.</title>
        <authorList>
            <person name="Franch-Gras L."/>
            <person name="Hahn C."/>
            <person name="Garcia-Roger E.M."/>
            <person name="Carmona M.J."/>
            <person name="Serra M."/>
            <person name="Gomez A."/>
        </authorList>
    </citation>
    <scope>NUCLEOTIDE SEQUENCE [LARGE SCALE GENOMIC DNA]</scope>
    <source>
        <strain evidence="3">HYR1</strain>
    </source>
</reference>
<dbReference type="PANTHER" id="PTHR16193">
    <property type="entry name" value="TETRATRICOPEPTIDE REPEAT PROTEIN 27"/>
    <property type="match status" value="1"/>
</dbReference>
<dbReference type="Proteomes" id="UP000276133">
    <property type="component" value="Unassembled WGS sequence"/>
</dbReference>
<name>A0A3M7P3R6_BRAPC</name>
<dbReference type="STRING" id="10195.A0A3M7P3R6"/>
<dbReference type="EMBL" id="REGN01013896">
    <property type="protein sequence ID" value="RMZ93324.1"/>
    <property type="molecule type" value="Genomic_DNA"/>
</dbReference>
<keyword evidence="1" id="KW-0677">Repeat</keyword>
<dbReference type="OrthoDB" id="1936594at2759"/>
<evidence type="ECO:0000313" key="3">
    <source>
        <dbReference type="EMBL" id="RMZ93324.1"/>
    </source>
</evidence>
<keyword evidence="4" id="KW-1185">Reference proteome</keyword>